<dbReference type="EMBL" id="BDQF01000008">
    <property type="protein sequence ID" value="GAW80278.1"/>
    <property type="molecule type" value="Genomic_DNA"/>
</dbReference>
<proteinExistence type="predicted"/>
<dbReference type="Proteomes" id="UP000195521">
    <property type="component" value="Unassembled WGS sequence"/>
</dbReference>
<dbReference type="OMA" id="HHSFYKF"/>
<dbReference type="RefSeq" id="XP_028542867.1">
    <property type="nucleotide sequence ID" value="XM_028687066.1"/>
</dbReference>
<keyword evidence="1" id="KW-1133">Transmembrane helix</keyword>
<gene>
    <name evidence="2" type="ORF">PGO_071930</name>
</gene>
<dbReference type="AlphaFoldDB" id="A0A1Y1JF52"/>
<keyword evidence="1" id="KW-0812">Transmembrane</keyword>
<protein>
    <submittedName>
        <fullName evidence="2">Uncharacterized protein</fullName>
    </submittedName>
</protein>
<evidence type="ECO:0000313" key="2">
    <source>
        <dbReference type="EMBL" id="GAW80278.1"/>
    </source>
</evidence>
<organism evidence="2 3">
    <name type="scientific">Plasmodium gonderi</name>
    <dbReference type="NCBI Taxonomy" id="77519"/>
    <lineage>
        <taxon>Eukaryota</taxon>
        <taxon>Sar</taxon>
        <taxon>Alveolata</taxon>
        <taxon>Apicomplexa</taxon>
        <taxon>Aconoidasida</taxon>
        <taxon>Haemosporida</taxon>
        <taxon>Plasmodiidae</taxon>
        <taxon>Plasmodium</taxon>
        <taxon>Plasmodium (Plasmodium)</taxon>
    </lineage>
</organism>
<sequence length="428" mass="52594">MIKIYKEYLKGSHHFSRVFSYIILNLYNKENFFKKRSTKKDIFFNNYKKYFYIKKRILSENRKKKKNVVVHFATSEISYFYYHYFVYILLPKLKCLSDCEKKQIVDNVYLIDRRNTDESVNGHIYNRIRHGNCNIVFCDHALAKEEYDYTQTLGIFLENVFFMDLFENVWMKRIRRQNIHVFKHIKKTHHSNNAHMNKFYMKRNKNDFICNSCLYVTYFTRYNYLNNYNLITILKRNINLNAFIKWDEIIHDINKNVKWINHYSFYKFYETAYISFVNHRMNIFQDFIKMVMQKKGEKCGEEVQDKVGGKKRTNLPHIFFKYKDIILNMNIFPTFVNKKVIYIDFNHAANLYIQYLQLLQRVTSFSNIIREDFMPFHEDSKIVKKSNYDKKNLLREIKKNLNIHVWNKLQKENFYSNLSKIKFRKFYN</sequence>
<evidence type="ECO:0000313" key="3">
    <source>
        <dbReference type="Proteomes" id="UP000195521"/>
    </source>
</evidence>
<feature type="transmembrane region" description="Helical" evidence="1">
    <location>
        <begin position="68"/>
        <end position="90"/>
    </location>
</feature>
<dbReference type="GeneID" id="39746991"/>
<comment type="caution">
    <text evidence="2">The sequence shown here is derived from an EMBL/GenBank/DDBJ whole genome shotgun (WGS) entry which is preliminary data.</text>
</comment>
<accession>A0A1Y1JF52</accession>
<keyword evidence="3" id="KW-1185">Reference proteome</keyword>
<keyword evidence="1" id="KW-0472">Membrane</keyword>
<name>A0A1Y1JF52_PLAGO</name>
<dbReference type="OrthoDB" id="371704at2759"/>
<evidence type="ECO:0000256" key="1">
    <source>
        <dbReference type="SAM" id="Phobius"/>
    </source>
</evidence>
<reference evidence="3" key="1">
    <citation type="submission" date="2017-04" db="EMBL/GenBank/DDBJ databases">
        <title>Plasmodium gonderi genome.</title>
        <authorList>
            <person name="Arisue N."/>
            <person name="Honma H."/>
            <person name="Kawai S."/>
            <person name="Tougan T."/>
            <person name="Tanabe K."/>
            <person name="Horii T."/>
        </authorList>
    </citation>
    <scope>NUCLEOTIDE SEQUENCE [LARGE SCALE GENOMIC DNA]</scope>
    <source>
        <strain evidence="3">ATCC 30045</strain>
    </source>
</reference>